<reference evidence="4 5" key="1">
    <citation type="journal article" date="2023" name="Plant Dis.">
        <title>First Report of Diplodia intermedia Causing Canker and Dieback Diseases on Apple Trees in Canada.</title>
        <authorList>
            <person name="Ellouze W."/>
            <person name="Ilyukhin E."/>
            <person name="Sulman M."/>
            <person name="Ali S."/>
        </authorList>
    </citation>
    <scope>NUCLEOTIDE SEQUENCE [LARGE SCALE GENOMIC DNA]</scope>
    <source>
        <strain evidence="4 5">M45-28</strain>
    </source>
</reference>
<comment type="caution">
    <text evidence="4">The sequence shown here is derived from an EMBL/GenBank/DDBJ whole genome shotgun (WGS) entry which is preliminary data.</text>
</comment>
<dbReference type="EMBL" id="JAKEKT020000006">
    <property type="protein sequence ID" value="KAL1649604.1"/>
    <property type="molecule type" value="Genomic_DNA"/>
</dbReference>
<evidence type="ECO:0000259" key="2">
    <source>
        <dbReference type="Pfam" id="PF03572"/>
    </source>
</evidence>
<feature type="domain" description="Tail specific protease" evidence="2">
    <location>
        <begin position="348"/>
        <end position="547"/>
    </location>
</feature>
<evidence type="ECO:0000259" key="3">
    <source>
        <dbReference type="Pfam" id="PF23658"/>
    </source>
</evidence>
<dbReference type="PANTHER" id="PTHR37049">
    <property type="entry name" value="PEPTIDASE S41 FAMILY PROTEIN"/>
    <property type="match status" value="1"/>
</dbReference>
<sequence>MLKSAALSAASLAANLASGDGCAQLHHHFVQQDPDIAHLVPTSLAYSCLKAVPVDVAGDSQLLSEIYNILTWQSTLAYLKDPPKGYPNPPVDLLAGLEDIKKDVSSNGFESEYDVQNAITTLLNKAYDGHLDYRADISSVIRFSKLPSRADLVSLSLDGKSLPKVYLKTDIDAVHYGANFTPSPIQTINDQSAYSYLVDFSDTDGGCHDPDARYQNLFYNPASVSHNNESDAYFTTANIYLGDNTTLIHENRTKTILDNYAVLTRNFSDIDSAAAFSSAFLTGPTATPTSTASATSTSSTPLPTAYNYPHPVRKASDNSVSGYFLNSTGRDTVAVLSSPTFFPANMSEYQAAVSAFLAAATAANKTRLIIDLRHNGGGMVVLGFDLFKQLFPALSPYGGTRQRGAASINAMGLVTSAAADAAFAGGNDTALEAVLDVPAVTSVAEFWYRSRLDARGRAFAGWPALFGPDAMHGDAFTRVARFNLSDHELLGVNVSGYGNLSNIPPQPFRAADIVLLQDGYCASTCAIFAELVKTQAPGVRSVVVGGRPSPSPSQQGRQGQQQHAPVAVGGTKGAETLNFGQVVAKAAQVVKLAGANESQLQLLDDAGVAALAGTQALRKRVAVANADAATGQLAASLNYRNNHREGDASDTPLQFVADYADCRLWYTPPMLYDPVAVWDAVHDAMWADGGYSSCVAGSTGWGNVSSIRGGGGGGGGDAVEMSSGAANVGGMGGFGWAAFAGGVAVVMALL</sequence>
<dbReference type="InterPro" id="IPR056186">
    <property type="entry name" value="PDZ_CPAF-rel"/>
</dbReference>
<dbReference type="Pfam" id="PF03572">
    <property type="entry name" value="Peptidase_S41"/>
    <property type="match status" value="1"/>
</dbReference>
<feature type="compositionally biased region" description="Low complexity" evidence="1">
    <location>
        <begin position="542"/>
        <end position="562"/>
    </location>
</feature>
<dbReference type="Gene3D" id="3.90.226.10">
    <property type="entry name" value="2-enoyl-CoA Hydratase, Chain A, domain 1"/>
    <property type="match status" value="1"/>
</dbReference>
<keyword evidence="5" id="KW-1185">Reference proteome</keyword>
<feature type="region of interest" description="Disordered" evidence="1">
    <location>
        <begin position="542"/>
        <end position="567"/>
    </location>
</feature>
<dbReference type="PANTHER" id="PTHR37049:SF4">
    <property type="entry name" value="RHODANESE DOMAIN-CONTAINING PROTEIN"/>
    <property type="match status" value="1"/>
</dbReference>
<protein>
    <recommendedName>
        <fullName evidence="6">Peptidase s41 family protein</fullName>
    </recommendedName>
</protein>
<dbReference type="SUPFAM" id="SSF52096">
    <property type="entry name" value="ClpP/crotonase"/>
    <property type="match status" value="1"/>
</dbReference>
<organism evidence="4 5">
    <name type="scientific">Diplodia intermedia</name>
    <dbReference type="NCBI Taxonomy" id="856260"/>
    <lineage>
        <taxon>Eukaryota</taxon>
        <taxon>Fungi</taxon>
        <taxon>Dikarya</taxon>
        <taxon>Ascomycota</taxon>
        <taxon>Pezizomycotina</taxon>
        <taxon>Dothideomycetes</taxon>
        <taxon>Dothideomycetes incertae sedis</taxon>
        <taxon>Botryosphaeriales</taxon>
        <taxon>Botryosphaeriaceae</taxon>
        <taxon>Diplodia</taxon>
    </lineage>
</organism>
<evidence type="ECO:0008006" key="6">
    <source>
        <dbReference type="Google" id="ProtNLM"/>
    </source>
</evidence>
<gene>
    <name evidence="4" type="ORF">SLS58_001661</name>
</gene>
<dbReference type="InterPro" id="IPR052766">
    <property type="entry name" value="S41A_metabolite_peptidase"/>
</dbReference>
<dbReference type="InterPro" id="IPR029045">
    <property type="entry name" value="ClpP/crotonase-like_dom_sf"/>
</dbReference>
<evidence type="ECO:0000256" key="1">
    <source>
        <dbReference type="SAM" id="MobiDB-lite"/>
    </source>
</evidence>
<accession>A0ABR3U2C1</accession>
<dbReference type="Proteomes" id="UP001521184">
    <property type="component" value="Unassembled WGS sequence"/>
</dbReference>
<dbReference type="Pfam" id="PF23658">
    <property type="entry name" value="PDZ_CPAF_rel"/>
    <property type="match status" value="1"/>
</dbReference>
<feature type="domain" description="CPAF-like PDZ" evidence="3">
    <location>
        <begin position="149"/>
        <end position="267"/>
    </location>
</feature>
<proteinExistence type="predicted"/>
<dbReference type="InterPro" id="IPR005151">
    <property type="entry name" value="Tail-specific_protease"/>
</dbReference>
<evidence type="ECO:0000313" key="4">
    <source>
        <dbReference type="EMBL" id="KAL1649604.1"/>
    </source>
</evidence>
<evidence type="ECO:0000313" key="5">
    <source>
        <dbReference type="Proteomes" id="UP001521184"/>
    </source>
</evidence>
<name>A0ABR3U2C1_9PEZI</name>